<dbReference type="InterPro" id="IPR004654">
    <property type="entry name" value="ROK_glcA"/>
</dbReference>
<dbReference type="Pfam" id="PF00480">
    <property type="entry name" value="ROK"/>
    <property type="match status" value="1"/>
</dbReference>
<evidence type="ECO:0000313" key="10">
    <source>
        <dbReference type="Proteomes" id="UP001549134"/>
    </source>
</evidence>
<comment type="similarity">
    <text evidence="1">Belongs to the ROK (NagC/XylR) family.</text>
</comment>
<dbReference type="NCBIfam" id="TIGR00744">
    <property type="entry name" value="ROK_glcA_fam"/>
    <property type="match status" value="1"/>
</dbReference>
<dbReference type="EC" id="2.7.1.2" evidence="2"/>
<reference evidence="9 10" key="1">
    <citation type="submission" date="2024-06" db="EMBL/GenBank/DDBJ databases">
        <title>Genomic Encyclopedia of Type Strains, Phase IV (KMG-IV): sequencing the most valuable type-strain genomes for metagenomic binning, comparative biology and taxonomic classification.</title>
        <authorList>
            <person name="Goeker M."/>
        </authorList>
    </citation>
    <scope>NUCLEOTIDE SEQUENCE [LARGE SCALE GENOMIC DNA]</scope>
    <source>
        <strain evidence="9 10">DSM 29126</strain>
    </source>
</reference>
<dbReference type="RefSeq" id="WP_237395382.1">
    <property type="nucleotide sequence ID" value="NZ_AP024276.1"/>
</dbReference>
<protein>
    <recommendedName>
        <fullName evidence="3">Glucokinase</fullName>
        <ecNumber evidence="2">2.7.1.2</ecNumber>
    </recommendedName>
    <alternativeName>
        <fullName evidence="8">Glucose kinase</fullName>
    </alternativeName>
</protein>
<dbReference type="InterPro" id="IPR049874">
    <property type="entry name" value="ROK_cs"/>
</dbReference>
<evidence type="ECO:0000256" key="2">
    <source>
        <dbReference type="ARBA" id="ARBA00012323"/>
    </source>
</evidence>
<dbReference type="PROSITE" id="PS01125">
    <property type="entry name" value="ROK"/>
    <property type="match status" value="1"/>
</dbReference>
<proteinExistence type="inferred from homology"/>
<evidence type="ECO:0000256" key="4">
    <source>
        <dbReference type="ARBA" id="ARBA00022679"/>
    </source>
</evidence>
<evidence type="ECO:0000256" key="8">
    <source>
        <dbReference type="ARBA" id="ARBA00032386"/>
    </source>
</evidence>
<keyword evidence="6" id="KW-0418">Kinase</keyword>
<dbReference type="Gene3D" id="3.30.420.40">
    <property type="match status" value="2"/>
</dbReference>
<dbReference type="GeneID" id="78827908"/>
<dbReference type="PANTHER" id="PTHR18964:SF149">
    <property type="entry name" value="BIFUNCTIONAL UDP-N-ACETYLGLUCOSAMINE 2-EPIMERASE_N-ACETYLMANNOSAMINE KINASE"/>
    <property type="match status" value="1"/>
</dbReference>
<keyword evidence="10" id="KW-1185">Reference proteome</keyword>
<evidence type="ECO:0000256" key="6">
    <source>
        <dbReference type="ARBA" id="ARBA00022777"/>
    </source>
</evidence>
<keyword evidence="7" id="KW-0067">ATP-binding</keyword>
<evidence type="ECO:0000256" key="7">
    <source>
        <dbReference type="ARBA" id="ARBA00022840"/>
    </source>
</evidence>
<keyword evidence="4 9" id="KW-0808">Transferase</keyword>
<gene>
    <name evidence="9" type="ORF">ABID50_001255</name>
</gene>
<evidence type="ECO:0000313" key="9">
    <source>
        <dbReference type="EMBL" id="MET3534096.1"/>
    </source>
</evidence>
<evidence type="ECO:0000256" key="3">
    <source>
        <dbReference type="ARBA" id="ARBA00014701"/>
    </source>
</evidence>
<dbReference type="PANTHER" id="PTHR18964">
    <property type="entry name" value="ROK (REPRESSOR, ORF, KINASE) FAMILY"/>
    <property type="match status" value="1"/>
</dbReference>
<evidence type="ECO:0000256" key="5">
    <source>
        <dbReference type="ARBA" id="ARBA00022741"/>
    </source>
</evidence>
<name>A0ABV2ESC9_9STRE</name>
<dbReference type="EMBL" id="JBEPLX010000012">
    <property type="protein sequence ID" value="MET3534096.1"/>
    <property type="molecule type" value="Genomic_DNA"/>
</dbReference>
<dbReference type="Proteomes" id="UP001549134">
    <property type="component" value="Unassembled WGS sequence"/>
</dbReference>
<dbReference type="SUPFAM" id="SSF53067">
    <property type="entry name" value="Actin-like ATPase domain"/>
    <property type="match status" value="1"/>
</dbReference>
<dbReference type="InterPro" id="IPR000600">
    <property type="entry name" value="ROK"/>
</dbReference>
<dbReference type="GO" id="GO:0004340">
    <property type="term" value="F:glucokinase activity"/>
    <property type="evidence" value="ECO:0007669"/>
    <property type="project" value="UniProtKB-EC"/>
</dbReference>
<accession>A0ABV2ESC9</accession>
<dbReference type="InterPro" id="IPR043129">
    <property type="entry name" value="ATPase_NBD"/>
</dbReference>
<evidence type="ECO:0000256" key="1">
    <source>
        <dbReference type="ARBA" id="ARBA00006479"/>
    </source>
</evidence>
<organism evidence="9 10">
    <name type="scientific">Streptococcus parasuis</name>
    <dbReference type="NCBI Taxonomy" id="1501662"/>
    <lineage>
        <taxon>Bacteria</taxon>
        <taxon>Bacillati</taxon>
        <taxon>Bacillota</taxon>
        <taxon>Bacilli</taxon>
        <taxon>Lactobacillales</taxon>
        <taxon>Streptococcaceae</taxon>
        <taxon>Streptococcus</taxon>
    </lineage>
</organism>
<sequence>MSQKVIGIDLGGTTVKMAIVSLEGEILQQWSIATDISEEGSRIVPDIISSIQHRLELYGLTTEDFVGIGMGTPGTVDRKNGTVSGAFNLNWKKQQPVRDQINKAFGLELYLDNDANVAALGEQWRGAGNNEPDVVFITLGTGVGGGIVANGQLLHGLLGSAGEIGHIGVDKDGFTCTCGNKGCLETVASATGIVKLARQMSESFAGNSQLKRDIDEGLAVTSKDIFQTAEAGDPFGKRVVNQVCDYLGTAAGNIANILNPSSIILGGGVSAAGEFLRSQVETYFKVTAFPSMKETTKIKLATLGNDAGVLGAASLVIRK</sequence>
<comment type="caution">
    <text evidence="9">The sequence shown here is derived from an EMBL/GenBank/DDBJ whole genome shotgun (WGS) entry which is preliminary data.</text>
</comment>
<keyword evidence="5" id="KW-0547">Nucleotide-binding</keyword>